<dbReference type="Proteomes" id="UP000654918">
    <property type="component" value="Unassembled WGS sequence"/>
</dbReference>
<gene>
    <name evidence="2" type="ORF">CPLU01_01930</name>
</gene>
<feature type="region of interest" description="Disordered" evidence="1">
    <location>
        <begin position="99"/>
        <end position="152"/>
    </location>
</feature>
<comment type="caution">
    <text evidence="2">The sequence shown here is derived from an EMBL/GenBank/DDBJ whole genome shotgun (WGS) entry which is preliminary data.</text>
</comment>
<organism evidence="2 3">
    <name type="scientific">Colletotrichum plurivorum</name>
    <dbReference type="NCBI Taxonomy" id="2175906"/>
    <lineage>
        <taxon>Eukaryota</taxon>
        <taxon>Fungi</taxon>
        <taxon>Dikarya</taxon>
        <taxon>Ascomycota</taxon>
        <taxon>Pezizomycotina</taxon>
        <taxon>Sordariomycetes</taxon>
        <taxon>Hypocreomycetidae</taxon>
        <taxon>Glomerellales</taxon>
        <taxon>Glomerellaceae</taxon>
        <taxon>Colletotrichum</taxon>
        <taxon>Colletotrichum orchidearum species complex</taxon>
    </lineage>
</organism>
<keyword evidence="3" id="KW-1185">Reference proteome</keyword>
<dbReference type="AlphaFoldDB" id="A0A8H6NML0"/>
<evidence type="ECO:0000313" key="3">
    <source>
        <dbReference type="Proteomes" id="UP000654918"/>
    </source>
</evidence>
<dbReference type="EMBL" id="WIGO01000014">
    <property type="protein sequence ID" value="KAF6839192.1"/>
    <property type="molecule type" value="Genomic_DNA"/>
</dbReference>
<reference evidence="2" key="1">
    <citation type="journal article" date="2020" name="Phytopathology">
        <title>Genome Sequence Resources of Colletotrichum truncatum, C. plurivorum, C. musicola, and C. sojae: Four Species Pathogenic to Soybean (Glycine max).</title>
        <authorList>
            <person name="Rogerio F."/>
            <person name="Boufleur T.R."/>
            <person name="Ciampi-Guillardi M."/>
            <person name="Sukno S.A."/>
            <person name="Thon M.R."/>
            <person name="Massola Junior N.S."/>
            <person name="Baroncelli R."/>
        </authorList>
    </citation>
    <scope>NUCLEOTIDE SEQUENCE</scope>
    <source>
        <strain evidence="2">LFN00145</strain>
    </source>
</reference>
<feature type="compositionally biased region" description="Low complexity" evidence="1">
    <location>
        <begin position="114"/>
        <end position="134"/>
    </location>
</feature>
<accession>A0A8H6NML0</accession>
<protein>
    <submittedName>
        <fullName evidence="2">Uncharacterized protein</fullName>
    </submittedName>
</protein>
<evidence type="ECO:0000256" key="1">
    <source>
        <dbReference type="SAM" id="MobiDB-lite"/>
    </source>
</evidence>
<proteinExistence type="predicted"/>
<sequence>MCRLVLFAGTCTRCSESLTWADLSQRLSCLEAKNAEDRFGACGRGVFVETHAFDQECDACAGEDEGVAGMEFGLEEEIYQRRQEEQQYHSYAQYQLRMQPRSQRLREAGGRGVASSTSEASSSSSSPIAPQGPSKRGSARDESDGRRKRART</sequence>
<name>A0A8H6NML0_9PEZI</name>
<evidence type="ECO:0000313" key="2">
    <source>
        <dbReference type="EMBL" id="KAF6839192.1"/>
    </source>
</evidence>